<organism evidence="2 3">
    <name type="scientific">Galerina marginata (strain CBS 339.88)</name>
    <dbReference type="NCBI Taxonomy" id="685588"/>
    <lineage>
        <taxon>Eukaryota</taxon>
        <taxon>Fungi</taxon>
        <taxon>Dikarya</taxon>
        <taxon>Basidiomycota</taxon>
        <taxon>Agaricomycotina</taxon>
        <taxon>Agaricomycetes</taxon>
        <taxon>Agaricomycetidae</taxon>
        <taxon>Agaricales</taxon>
        <taxon>Agaricineae</taxon>
        <taxon>Strophariaceae</taxon>
        <taxon>Galerina</taxon>
    </lineage>
</organism>
<keyword evidence="1" id="KW-0732">Signal</keyword>
<feature type="signal peptide" evidence="1">
    <location>
        <begin position="1"/>
        <end position="19"/>
    </location>
</feature>
<feature type="chain" id="PRO_5001649104" evidence="1">
    <location>
        <begin position="20"/>
        <end position="109"/>
    </location>
</feature>
<proteinExistence type="predicted"/>
<evidence type="ECO:0000256" key="1">
    <source>
        <dbReference type="SAM" id="SignalP"/>
    </source>
</evidence>
<name>A0A067THW7_GALM3</name>
<gene>
    <name evidence="2" type="ORF">GALMADRAFT_846740</name>
</gene>
<accession>A0A067THW7</accession>
<protein>
    <submittedName>
        <fullName evidence="2">Uncharacterized protein</fullName>
    </submittedName>
</protein>
<sequence length="109" mass="12389">MLTSIISLAWLSSIRFIMTRCVPWVTGDDFFGQMLTVVHQHGFLTSDVALTKCTKIEHVLGKAARMKLPSCPASFRDIEQLASQPRQASVDLPRWFFINSTLFFQIRAL</sequence>
<keyword evidence="3" id="KW-1185">Reference proteome</keyword>
<dbReference type="EMBL" id="KL142369">
    <property type="protein sequence ID" value="KDR82756.1"/>
    <property type="molecule type" value="Genomic_DNA"/>
</dbReference>
<dbReference type="Proteomes" id="UP000027222">
    <property type="component" value="Unassembled WGS sequence"/>
</dbReference>
<evidence type="ECO:0000313" key="2">
    <source>
        <dbReference type="EMBL" id="KDR82756.1"/>
    </source>
</evidence>
<dbReference type="AlphaFoldDB" id="A0A067THW7"/>
<dbReference type="HOGENOM" id="CLU_2184172_0_0_1"/>
<reference evidence="3" key="1">
    <citation type="journal article" date="2014" name="Proc. Natl. Acad. Sci. U.S.A.">
        <title>Extensive sampling of basidiomycete genomes demonstrates inadequacy of the white-rot/brown-rot paradigm for wood decay fungi.</title>
        <authorList>
            <person name="Riley R."/>
            <person name="Salamov A.A."/>
            <person name="Brown D.W."/>
            <person name="Nagy L.G."/>
            <person name="Floudas D."/>
            <person name="Held B.W."/>
            <person name="Levasseur A."/>
            <person name="Lombard V."/>
            <person name="Morin E."/>
            <person name="Otillar R."/>
            <person name="Lindquist E.A."/>
            <person name="Sun H."/>
            <person name="LaButti K.M."/>
            <person name="Schmutz J."/>
            <person name="Jabbour D."/>
            <person name="Luo H."/>
            <person name="Baker S.E."/>
            <person name="Pisabarro A.G."/>
            <person name="Walton J.D."/>
            <person name="Blanchette R.A."/>
            <person name="Henrissat B."/>
            <person name="Martin F."/>
            <person name="Cullen D."/>
            <person name="Hibbett D.S."/>
            <person name="Grigoriev I.V."/>
        </authorList>
    </citation>
    <scope>NUCLEOTIDE SEQUENCE [LARGE SCALE GENOMIC DNA]</scope>
    <source>
        <strain evidence="3">CBS 339.88</strain>
    </source>
</reference>
<evidence type="ECO:0000313" key="3">
    <source>
        <dbReference type="Proteomes" id="UP000027222"/>
    </source>
</evidence>